<dbReference type="PANTHER" id="PTHR37479">
    <property type="entry name" value="CELL DIVISION PROTEIN FTSL"/>
    <property type="match status" value="1"/>
</dbReference>
<dbReference type="Proteomes" id="UP000270487">
    <property type="component" value="Chromosome"/>
</dbReference>
<evidence type="ECO:0000256" key="2">
    <source>
        <dbReference type="ARBA" id="ARBA00022475"/>
    </source>
</evidence>
<dbReference type="PANTHER" id="PTHR37479:SF1">
    <property type="entry name" value="CELL DIVISION PROTEIN FTSL"/>
    <property type="match status" value="1"/>
</dbReference>
<evidence type="ECO:0000256" key="5">
    <source>
        <dbReference type="ARBA" id="ARBA00022989"/>
    </source>
</evidence>
<organism evidence="10 12">
    <name type="scientific">Serratia fonticola</name>
    <dbReference type="NCBI Taxonomy" id="47917"/>
    <lineage>
        <taxon>Bacteria</taxon>
        <taxon>Pseudomonadati</taxon>
        <taxon>Pseudomonadota</taxon>
        <taxon>Gammaproteobacteria</taxon>
        <taxon>Enterobacterales</taxon>
        <taxon>Yersiniaceae</taxon>
        <taxon>Serratia</taxon>
    </lineage>
</organism>
<dbReference type="KEGG" id="sfw:WN53_12025"/>
<keyword evidence="6 8" id="KW-0472">Membrane</keyword>
<evidence type="ECO:0000256" key="3">
    <source>
        <dbReference type="ARBA" id="ARBA00022618"/>
    </source>
</evidence>
<keyword evidence="2 8" id="KW-1003">Cell membrane</keyword>
<comment type="similarity">
    <text evidence="8">Belongs to the FtsL family.</text>
</comment>
<comment type="subunit">
    <text evidence="8">Part of a complex composed of FtsB, FtsL and FtsQ.</text>
</comment>
<evidence type="ECO:0000313" key="10">
    <source>
        <dbReference type="EMBL" id="VEI63709.1"/>
    </source>
</evidence>
<evidence type="ECO:0000256" key="6">
    <source>
        <dbReference type="ARBA" id="ARBA00023136"/>
    </source>
</evidence>
<comment type="subcellular location">
    <subcellularLocation>
        <location evidence="8">Cell inner membrane</location>
        <topology evidence="8">Single-pass type II membrane protein</topology>
    </subcellularLocation>
    <subcellularLocation>
        <location evidence="1">Cell membrane</location>
        <topology evidence="1">Single-pass type II membrane protein</topology>
    </subcellularLocation>
    <text evidence="8">Localizes to the division septum where it forms a ring structure.</text>
</comment>
<sequence>MIGNERHGLVGVIGGDLLRNAKIPLILMIAALVSAVFVVTTAHRTRLLTAEREQLVLERDALDIEWRNLILEENALGDHSRVERIATEKLQMQHVDPSQENIIVKP</sequence>
<dbReference type="AlphaFoldDB" id="A0A0F7HBI4"/>
<keyword evidence="3 8" id="KW-0132">Cell division</keyword>
<keyword evidence="8" id="KW-0997">Cell inner membrane</keyword>
<reference evidence="10 12" key="1">
    <citation type="submission" date="2018-12" db="EMBL/GenBank/DDBJ databases">
        <authorList>
            <consortium name="Pathogen Informatics"/>
        </authorList>
    </citation>
    <scope>NUCLEOTIDE SEQUENCE [LARGE SCALE GENOMIC DNA]</scope>
    <source>
        <strain evidence="11">NCTC12965</strain>
        <strain evidence="10 12">NCTC13193</strain>
    </source>
</reference>
<keyword evidence="7 8" id="KW-0131">Cell cycle</keyword>
<evidence type="ECO:0000256" key="7">
    <source>
        <dbReference type="ARBA" id="ARBA00023306"/>
    </source>
</evidence>
<dbReference type="NCBIfam" id="NF008040">
    <property type="entry name" value="PRK10772.1"/>
    <property type="match status" value="1"/>
</dbReference>
<dbReference type="GO" id="GO:0005886">
    <property type="term" value="C:plasma membrane"/>
    <property type="evidence" value="ECO:0007669"/>
    <property type="project" value="UniProtKB-SubCell"/>
</dbReference>
<dbReference type="EMBL" id="LR134492">
    <property type="protein sequence ID" value="VEI63709.1"/>
    <property type="molecule type" value="Genomic_DNA"/>
</dbReference>
<proteinExistence type="inferred from homology"/>
<evidence type="ECO:0000256" key="9">
    <source>
        <dbReference type="NCBIfam" id="TIGR02209"/>
    </source>
</evidence>
<keyword evidence="4 8" id="KW-0812">Transmembrane</keyword>
<dbReference type="HAMAP" id="MF_00910">
    <property type="entry name" value="FtsL"/>
    <property type="match status" value="1"/>
</dbReference>
<name>A0A0F7HBI4_SERFO</name>
<dbReference type="NCBIfam" id="TIGR02209">
    <property type="entry name" value="ftsL_broad"/>
    <property type="match status" value="1"/>
</dbReference>
<gene>
    <name evidence="8 10" type="primary">ftsL</name>
    <name evidence="11" type="ORF">NCTC12965_02327</name>
    <name evidence="10" type="ORF">NCTC13193_00865</name>
</gene>
<dbReference type="EMBL" id="CABEEZ010000044">
    <property type="protein sequence ID" value="VTR26275.1"/>
    <property type="molecule type" value="Genomic_DNA"/>
</dbReference>
<comment type="function">
    <text evidence="8">Essential cell division protein. May link together the upstream cell division proteins, which are predominantly cytoplasmic, with the downstream cell division proteins, which are predominantly periplasmic.</text>
</comment>
<dbReference type="InterPro" id="IPR011922">
    <property type="entry name" value="Cell_div_FtsL"/>
</dbReference>
<evidence type="ECO:0000256" key="8">
    <source>
        <dbReference type="HAMAP-Rule" id="MF_00910"/>
    </source>
</evidence>
<dbReference type="STRING" id="47917.AV650_07585"/>
<dbReference type="GO" id="GO:0032153">
    <property type="term" value="C:cell division site"/>
    <property type="evidence" value="ECO:0007669"/>
    <property type="project" value="UniProtKB-UniRule"/>
</dbReference>
<evidence type="ECO:0000313" key="11">
    <source>
        <dbReference type="EMBL" id="VTR26275.1"/>
    </source>
</evidence>
<keyword evidence="5 8" id="KW-1133">Transmembrane helix</keyword>
<dbReference type="GO" id="GO:0043093">
    <property type="term" value="P:FtsZ-dependent cytokinesis"/>
    <property type="evidence" value="ECO:0007669"/>
    <property type="project" value="UniProtKB-UniRule"/>
</dbReference>
<dbReference type="Pfam" id="PF04999">
    <property type="entry name" value="FtsL"/>
    <property type="match status" value="1"/>
</dbReference>
<evidence type="ECO:0000313" key="12">
    <source>
        <dbReference type="Proteomes" id="UP000270487"/>
    </source>
</evidence>
<protein>
    <recommendedName>
        <fullName evidence="8 9">Cell division protein FtsL</fullName>
    </recommendedName>
</protein>
<accession>A0A0F7HBI4</accession>
<evidence type="ECO:0000256" key="1">
    <source>
        <dbReference type="ARBA" id="ARBA00004401"/>
    </source>
</evidence>
<dbReference type="RefSeq" id="WP_024483532.1">
    <property type="nucleotide sequence ID" value="NZ_CAMISF010000006.1"/>
</dbReference>
<evidence type="ECO:0000256" key="4">
    <source>
        <dbReference type="ARBA" id="ARBA00022692"/>
    </source>
</evidence>
<dbReference type="GeneID" id="30320898"/>
<feature type="transmembrane region" description="Helical" evidence="8">
    <location>
        <begin position="23"/>
        <end position="42"/>
    </location>
</feature>